<dbReference type="GO" id="GO:0000976">
    <property type="term" value="F:transcription cis-regulatory region binding"/>
    <property type="evidence" value="ECO:0007669"/>
    <property type="project" value="InterPro"/>
</dbReference>
<dbReference type="Gene3D" id="1.20.5.170">
    <property type="match status" value="1"/>
</dbReference>
<dbReference type="PANTHER" id="PTHR40621">
    <property type="entry name" value="TRANSCRIPTION FACTOR KAPC-RELATED"/>
    <property type="match status" value="1"/>
</dbReference>
<dbReference type="Proteomes" id="UP001310594">
    <property type="component" value="Unassembled WGS sequence"/>
</dbReference>
<dbReference type="PROSITE" id="PS00036">
    <property type="entry name" value="BZIP_BASIC"/>
    <property type="match status" value="1"/>
</dbReference>
<dbReference type="CDD" id="cd14688">
    <property type="entry name" value="bZIP_YAP"/>
    <property type="match status" value="1"/>
</dbReference>
<organism evidence="5 6">
    <name type="scientific">Elasticomyces elasticus</name>
    <dbReference type="NCBI Taxonomy" id="574655"/>
    <lineage>
        <taxon>Eukaryota</taxon>
        <taxon>Fungi</taxon>
        <taxon>Dikarya</taxon>
        <taxon>Ascomycota</taxon>
        <taxon>Pezizomycotina</taxon>
        <taxon>Dothideomycetes</taxon>
        <taxon>Dothideomycetidae</taxon>
        <taxon>Mycosphaerellales</taxon>
        <taxon>Teratosphaeriaceae</taxon>
        <taxon>Elasticomyces</taxon>
    </lineage>
</organism>
<sequence>MALDVSTSIEALAVRGAGSHDLRWDDDEFAAFLDGTVTTVTGCLLGEAPLTSFVQGCLDSQLYPSDGCLKQQDAHGVEHERKDEHSAGDPASNTHASPSCALLGDVQVDRKDDVRLETSVSTTASGRSPVPRNSLLRSAAHAGDDFHVPMRQAMASSLAIKAKRTQQNREAQRAFRERRASRMRELEVQAEQALSDLALMNAENGRLHRWVFRTAMENSLLRSLLQASRQGDTIAIFELEGRYEAC</sequence>
<evidence type="ECO:0000313" key="5">
    <source>
        <dbReference type="EMBL" id="KAK5692505.1"/>
    </source>
</evidence>
<dbReference type="InterPro" id="IPR004827">
    <property type="entry name" value="bZIP"/>
</dbReference>
<name>A0AAN7ZWB1_9PEZI</name>
<dbReference type="EMBL" id="JAVRQU010000019">
    <property type="protein sequence ID" value="KAK5692505.1"/>
    <property type="molecule type" value="Genomic_DNA"/>
</dbReference>
<comment type="caution">
    <text evidence="5">The sequence shown here is derived from an EMBL/GenBank/DDBJ whole genome shotgun (WGS) entry which is preliminary data.</text>
</comment>
<dbReference type="InterPro" id="IPR050936">
    <property type="entry name" value="AP-1-like"/>
</dbReference>
<dbReference type="GO" id="GO:0001228">
    <property type="term" value="F:DNA-binding transcription activator activity, RNA polymerase II-specific"/>
    <property type="evidence" value="ECO:0007669"/>
    <property type="project" value="TreeGrafter"/>
</dbReference>
<reference evidence="5" key="1">
    <citation type="submission" date="2023-08" db="EMBL/GenBank/DDBJ databases">
        <title>Black Yeasts Isolated from many extreme environments.</title>
        <authorList>
            <person name="Coleine C."/>
            <person name="Stajich J.E."/>
            <person name="Selbmann L."/>
        </authorList>
    </citation>
    <scope>NUCLEOTIDE SEQUENCE</scope>
    <source>
        <strain evidence="5">CCFEE 5810</strain>
    </source>
</reference>
<evidence type="ECO:0000259" key="4">
    <source>
        <dbReference type="PROSITE" id="PS00036"/>
    </source>
</evidence>
<comment type="subcellular location">
    <subcellularLocation>
        <location evidence="1">Nucleus</location>
    </subcellularLocation>
</comment>
<dbReference type="AlphaFoldDB" id="A0AAN7ZWB1"/>
<feature type="region of interest" description="Disordered" evidence="3">
    <location>
        <begin position="72"/>
        <end position="101"/>
    </location>
</feature>
<dbReference type="InterPro" id="IPR046347">
    <property type="entry name" value="bZIP_sf"/>
</dbReference>
<protein>
    <recommendedName>
        <fullName evidence="4">BZIP domain-containing protein</fullName>
    </recommendedName>
</protein>
<evidence type="ECO:0000256" key="2">
    <source>
        <dbReference type="ARBA" id="ARBA00023242"/>
    </source>
</evidence>
<dbReference type="PANTHER" id="PTHR40621:SF6">
    <property type="entry name" value="AP-1-LIKE TRANSCRIPTION FACTOR YAP1-RELATED"/>
    <property type="match status" value="1"/>
</dbReference>
<evidence type="ECO:0000313" key="6">
    <source>
        <dbReference type="Proteomes" id="UP001310594"/>
    </source>
</evidence>
<feature type="domain" description="BZIP" evidence="4">
    <location>
        <begin position="163"/>
        <end position="178"/>
    </location>
</feature>
<dbReference type="SUPFAM" id="SSF57959">
    <property type="entry name" value="Leucine zipper domain"/>
    <property type="match status" value="1"/>
</dbReference>
<proteinExistence type="predicted"/>
<accession>A0AAN7ZWB1</accession>
<feature type="compositionally biased region" description="Basic and acidic residues" evidence="3">
    <location>
        <begin position="72"/>
        <end position="87"/>
    </location>
</feature>
<evidence type="ECO:0000256" key="1">
    <source>
        <dbReference type="ARBA" id="ARBA00004123"/>
    </source>
</evidence>
<keyword evidence="2" id="KW-0539">Nucleus</keyword>
<dbReference type="GO" id="GO:0090575">
    <property type="term" value="C:RNA polymerase II transcription regulator complex"/>
    <property type="evidence" value="ECO:0007669"/>
    <property type="project" value="TreeGrafter"/>
</dbReference>
<evidence type="ECO:0000256" key="3">
    <source>
        <dbReference type="SAM" id="MobiDB-lite"/>
    </source>
</evidence>
<gene>
    <name evidence="5" type="ORF">LTR97_010814</name>
</gene>